<keyword evidence="3" id="KW-1185">Reference proteome</keyword>
<protein>
    <submittedName>
        <fullName evidence="2">Unsaturated rhamnogalacturonyl hydrolase</fullName>
    </submittedName>
</protein>
<keyword evidence="1 2" id="KW-0378">Hydrolase</keyword>
<evidence type="ECO:0000256" key="1">
    <source>
        <dbReference type="ARBA" id="ARBA00022801"/>
    </source>
</evidence>
<dbReference type="InterPro" id="IPR012341">
    <property type="entry name" value="6hp_glycosidase-like_sf"/>
</dbReference>
<dbReference type="STRING" id="390241.SAMN04488023_11061"/>
<dbReference type="Gene3D" id="1.50.10.10">
    <property type="match status" value="1"/>
</dbReference>
<sequence>MRKILYLFLLIFLSNLGYTQEIDKLPADKLATEMANTIMVKWPDSLTHQPGATAKWSYDLGVFFEGIANIYAVSHQKHYLAYMQHMMDLFVQPDGSLSRYSLTDYNIDYVKNGRTLLFLYKATKEDKYLKAASLLREQLKTHPRTQEGGFWHKKVYPNQMWLDGIYMGQPFYAEWSASFDEVKNFDDIANQFLIIEKHVRDPKTGLLYHGWDESRQQKWANKFTGNSPNFWGRAMGWYGMALVDVLDYFPKNHAKRRQLEDILVRYAAAIEKVQNPQNSLWYQVLDQADRKGNYPEASASCMFVYTLAKGVRKGYLKRKFEESAVKGFSGIKQHFLEFDKNGMLHLKGTVQVSGLGGTPYRSGTFEYYMSEPVIEDDPKGMGAFILAADQMKYF</sequence>
<reference evidence="2 3" key="1">
    <citation type="submission" date="2016-10" db="EMBL/GenBank/DDBJ databases">
        <authorList>
            <person name="de Groot N.N."/>
        </authorList>
    </citation>
    <scope>NUCLEOTIDE SEQUENCE [LARGE SCALE GENOMIC DNA]</scope>
    <source>
        <strain evidence="2 3">DSM 18610</strain>
    </source>
</reference>
<dbReference type="RefSeq" id="WP_090883919.1">
    <property type="nucleotide sequence ID" value="NZ_FOGG01000010.1"/>
</dbReference>
<dbReference type="InterPro" id="IPR010905">
    <property type="entry name" value="Glyco_hydro_88"/>
</dbReference>
<dbReference type="InterPro" id="IPR008928">
    <property type="entry name" value="6-hairpin_glycosidase_sf"/>
</dbReference>
<dbReference type="SUPFAM" id="SSF48208">
    <property type="entry name" value="Six-hairpin glycosidases"/>
    <property type="match status" value="1"/>
</dbReference>
<dbReference type="InterPro" id="IPR052043">
    <property type="entry name" value="PolySaccharide_Degr_Enz"/>
</dbReference>
<dbReference type="Pfam" id="PF07470">
    <property type="entry name" value="Glyco_hydro_88"/>
    <property type="match status" value="1"/>
</dbReference>
<proteinExistence type="predicted"/>
<dbReference type="GO" id="GO:0016787">
    <property type="term" value="F:hydrolase activity"/>
    <property type="evidence" value="ECO:0007669"/>
    <property type="project" value="UniProtKB-KW"/>
</dbReference>
<dbReference type="PANTHER" id="PTHR33886:SF8">
    <property type="entry name" value="UNSATURATED RHAMNOGALACTURONAN HYDROLASE (EUROFUNG)"/>
    <property type="match status" value="1"/>
</dbReference>
<evidence type="ECO:0000313" key="3">
    <source>
        <dbReference type="Proteomes" id="UP000199572"/>
    </source>
</evidence>
<accession>A0A1H9PQF6</accession>
<dbReference type="Proteomes" id="UP000199572">
    <property type="component" value="Unassembled WGS sequence"/>
</dbReference>
<name>A0A1H9PQF6_9SPHI</name>
<dbReference type="GO" id="GO:0005975">
    <property type="term" value="P:carbohydrate metabolic process"/>
    <property type="evidence" value="ECO:0007669"/>
    <property type="project" value="InterPro"/>
</dbReference>
<gene>
    <name evidence="2" type="ORF">SAMN04488023_11061</name>
</gene>
<evidence type="ECO:0000313" key="2">
    <source>
        <dbReference type="EMBL" id="SER50310.1"/>
    </source>
</evidence>
<dbReference type="AlphaFoldDB" id="A0A1H9PQF6"/>
<organism evidence="2 3">
    <name type="scientific">Pedobacter rhizosphaerae</name>
    <dbReference type="NCBI Taxonomy" id="390241"/>
    <lineage>
        <taxon>Bacteria</taxon>
        <taxon>Pseudomonadati</taxon>
        <taxon>Bacteroidota</taxon>
        <taxon>Sphingobacteriia</taxon>
        <taxon>Sphingobacteriales</taxon>
        <taxon>Sphingobacteriaceae</taxon>
        <taxon>Pedobacter</taxon>
    </lineage>
</organism>
<dbReference type="EMBL" id="FOGG01000010">
    <property type="protein sequence ID" value="SER50310.1"/>
    <property type="molecule type" value="Genomic_DNA"/>
</dbReference>
<dbReference type="OrthoDB" id="6381507at2"/>
<dbReference type="PANTHER" id="PTHR33886">
    <property type="entry name" value="UNSATURATED RHAMNOGALACTURONAN HYDROLASE (EUROFUNG)"/>
    <property type="match status" value="1"/>
</dbReference>